<dbReference type="PIRSF" id="PIRSF002741">
    <property type="entry name" value="MppA"/>
    <property type="match status" value="1"/>
</dbReference>
<evidence type="ECO:0000313" key="7">
    <source>
        <dbReference type="EMBL" id="MFL9923561.1"/>
    </source>
</evidence>
<evidence type="ECO:0000256" key="1">
    <source>
        <dbReference type="ARBA" id="ARBA00004196"/>
    </source>
</evidence>
<evidence type="ECO:0000256" key="4">
    <source>
        <dbReference type="ARBA" id="ARBA00022729"/>
    </source>
</evidence>
<comment type="similarity">
    <text evidence="2">Belongs to the bacterial solute-binding protein 5 family.</text>
</comment>
<evidence type="ECO:0000259" key="6">
    <source>
        <dbReference type="Pfam" id="PF00496"/>
    </source>
</evidence>
<dbReference type="Gene3D" id="3.10.105.10">
    <property type="entry name" value="Dipeptide-binding Protein, Domain 3"/>
    <property type="match status" value="1"/>
</dbReference>
<keyword evidence="4 5" id="KW-0732">Signal</keyword>
<evidence type="ECO:0000256" key="2">
    <source>
        <dbReference type="ARBA" id="ARBA00005695"/>
    </source>
</evidence>
<dbReference type="SUPFAM" id="SSF53850">
    <property type="entry name" value="Periplasmic binding protein-like II"/>
    <property type="match status" value="1"/>
</dbReference>
<gene>
    <name evidence="7" type="ORF">PQR62_04750</name>
</gene>
<dbReference type="RefSeq" id="WP_408155321.1">
    <property type="nucleotide sequence ID" value="NZ_JAQQFM010000002.1"/>
</dbReference>
<keyword evidence="3" id="KW-0813">Transport</keyword>
<dbReference type="InterPro" id="IPR000914">
    <property type="entry name" value="SBP_5_dom"/>
</dbReference>
<feature type="chain" id="PRO_5046835271" evidence="5">
    <location>
        <begin position="18"/>
        <end position="592"/>
    </location>
</feature>
<reference evidence="7 8" key="1">
    <citation type="journal article" date="2024" name="Chem. Sci.">
        <title>Discovery of megapolipeptins by genome mining of a Burkholderiales bacteria collection.</title>
        <authorList>
            <person name="Paulo B.S."/>
            <person name="Recchia M.J.J."/>
            <person name="Lee S."/>
            <person name="Fergusson C.H."/>
            <person name="Romanowski S.B."/>
            <person name="Hernandez A."/>
            <person name="Krull N."/>
            <person name="Liu D.Y."/>
            <person name="Cavanagh H."/>
            <person name="Bos A."/>
            <person name="Gray C.A."/>
            <person name="Murphy B.T."/>
            <person name="Linington R.G."/>
            <person name="Eustaquio A.S."/>
        </authorList>
    </citation>
    <scope>NUCLEOTIDE SEQUENCE [LARGE SCALE GENOMIC DNA]</scope>
    <source>
        <strain evidence="7 8">RL21-008-BIB-A</strain>
    </source>
</reference>
<organism evidence="7 8">
    <name type="scientific">Herbaspirillum lusitanum</name>
    <dbReference type="NCBI Taxonomy" id="213312"/>
    <lineage>
        <taxon>Bacteria</taxon>
        <taxon>Pseudomonadati</taxon>
        <taxon>Pseudomonadota</taxon>
        <taxon>Betaproteobacteria</taxon>
        <taxon>Burkholderiales</taxon>
        <taxon>Oxalobacteraceae</taxon>
        <taxon>Herbaspirillum</taxon>
    </lineage>
</organism>
<dbReference type="PANTHER" id="PTHR30290">
    <property type="entry name" value="PERIPLASMIC BINDING COMPONENT OF ABC TRANSPORTER"/>
    <property type="match status" value="1"/>
</dbReference>
<name>A0ABW9A3W8_9BURK</name>
<evidence type="ECO:0000313" key="8">
    <source>
        <dbReference type="Proteomes" id="UP001629246"/>
    </source>
</evidence>
<dbReference type="InterPro" id="IPR030678">
    <property type="entry name" value="Peptide/Ni-bd"/>
</dbReference>
<keyword evidence="8" id="KW-1185">Reference proteome</keyword>
<dbReference type="Gene3D" id="3.90.76.10">
    <property type="entry name" value="Dipeptide-binding Protein, Domain 1"/>
    <property type="match status" value="1"/>
</dbReference>
<dbReference type="CDD" id="cd08505">
    <property type="entry name" value="PBP2_NikA_DppA_OppA_like_18"/>
    <property type="match status" value="1"/>
</dbReference>
<comment type="caution">
    <text evidence="7">The sequence shown here is derived from an EMBL/GenBank/DDBJ whole genome shotgun (WGS) entry which is preliminary data.</text>
</comment>
<evidence type="ECO:0000256" key="3">
    <source>
        <dbReference type="ARBA" id="ARBA00022448"/>
    </source>
</evidence>
<feature type="domain" description="Solute-binding protein family 5" evidence="6">
    <location>
        <begin position="76"/>
        <end position="509"/>
    </location>
</feature>
<protein>
    <submittedName>
        <fullName evidence="7">ABC transporter substrate-binding protein</fullName>
    </submittedName>
</protein>
<dbReference type="EMBL" id="JAQQFM010000002">
    <property type="protein sequence ID" value="MFL9923561.1"/>
    <property type="molecule type" value="Genomic_DNA"/>
</dbReference>
<dbReference type="InterPro" id="IPR039424">
    <property type="entry name" value="SBP_5"/>
</dbReference>
<comment type="subcellular location">
    <subcellularLocation>
        <location evidence="1">Cell envelope</location>
    </subcellularLocation>
</comment>
<feature type="signal peptide" evidence="5">
    <location>
        <begin position="1"/>
        <end position="17"/>
    </location>
</feature>
<dbReference type="Proteomes" id="UP001629246">
    <property type="component" value="Unassembled WGS sequence"/>
</dbReference>
<dbReference type="Pfam" id="PF00496">
    <property type="entry name" value="SBP_bac_5"/>
    <property type="match status" value="1"/>
</dbReference>
<sequence length="592" mass="66784">MWPFLLGIALAANGAVAAEPVTPGTADPDKVLRYVLIRPETGFDPAMSHDLYSAGVLQSIFETLYTYDYLASPARLVPLTAEALPEVSADGKTYTIRLKKGIYFADDAAFGGKRRELTMQDYVYAWQRLFDPRLRSPNMWIFDGKILGMQAWSKSLRDGKVNYDSPLAGLQLLDRYTLRVQLTQPDFNFVMMLAHQPSSPMAREVVEKYQDENGQVAAHPVGTGAYALSRWVRGSRITLLANPGYRGFIWNFKPGSDAVDSEIVARMHGKRMPQIGRIELSVIVEDQARWLSFQQDQIDLLQLEGGLAPQALDDGKLKPELAARGIYLSRGIDPEISYVFWNMRDPIVGGLSKEKIALRRAITMAHDSEREVDVVLNDQAKVLQYPIPPGVIGYDPDYRSSIRYAPKEANQLLDRFGYKVGADGWRTQPDGSPLLIRYSRLAEGFGKLTAETWKKTYESLRIRMSEDVRTFPAMLKADKECSLQTRTLGWGADYPDGDNFMQLFAGPNIGQNNSGCVAIPEFDALYAESQKMPAGPERDLLFHKMARLLEVYSPVMIGYARYRNMLAQPRVIGYKRNPLLYAEWLYLDIDKR</sequence>
<dbReference type="Gene3D" id="3.40.190.10">
    <property type="entry name" value="Periplasmic binding protein-like II"/>
    <property type="match status" value="1"/>
</dbReference>
<proteinExistence type="inferred from homology"/>
<evidence type="ECO:0000256" key="5">
    <source>
        <dbReference type="SAM" id="SignalP"/>
    </source>
</evidence>
<accession>A0ABW9A3W8</accession>
<dbReference type="PANTHER" id="PTHR30290:SF10">
    <property type="entry name" value="PERIPLASMIC OLIGOPEPTIDE-BINDING PROTEIN-RELATED"/>
    <property type="match status" value="1"/>
</dbReference>